<dbReference type="PANTHER" id="PTHR21666:SF270">
    <property type="entry name" value="MUREIN HYDROLASE ACTIVATOR ENVC"/>
    <property type="match status" value="1"/>
</dbReference>
<evidence type="ECO:0000313" key="5">
    <source>
        <dbReference type="Proteomes" id="UP000075883"/>
    </source>
</evidence>
<feature type="domain" description="M23ase beta-sheet core" evidence="3">
    <location>
        <begin position="351"/>
        <end position="441"/>
    </location>
</feature>
<evidence type="ECO:0000256" key="1">
    <source>
        <dbReference type="SAM" id="Coils"/>
    </source>
</evidence>
<dbReference type="Proteomes" id="UP000075883">
    <property type="component" value="Unassembled WGS sequence"/>
</dbReference>
<dbReference type="InterPro" id="IPR023346">
    <property type="entry name" value="Lysozyme-like_dom_sf"/>
</dbReference>
<protein>
    <recommendedName>
        <fullName evidence="3">M23ase beta-sheet core domain-containing protein</fullName>
    </recommendedName>
</protein>
<dbReference type="Pfam" id="PF01551">
    <property type="entry name" value="Peptidase_M23"/>
    <property type="match status" value="1"/>
</dbReference>
<proteinExistence type="predicted"/>
<feature type="region of interest" description="Disordered" evidence="2">
    <location>
        <begin position="506"/>
        <end position="530"/>
    </location>
</feature>
<evidence type="ECO:0000313" key="4">
    <source>
        <dbReference type="EnsemblMetazoa" id="ACUA018155-PA"/>
    </source>
</evidence>
<dbReference type="SUPFAM" id="SSF53955">
    <property type="entry name" value="Lysozyme-like"/>
    <property type="match status" value="1"/>
</dbReference>
<dbReference type="InterPro" id="IPR016047">
    <property type="entry name" value="M23ase_b-sheet_dom"/>
</dbReference>
<feature type="compositionally biased region" description="Low complexity" evidence="2">
    <location>
        <begin position="509"/>
        <end position="526"/>
    </location>
</feature>
<dbReference type="CDD" id="cd12797">
    <property type="entry name" value="M23_peptidase"/>
    <property type="match status" value="1"/>
</dbReference>
<dbReference type="PANTHER" id="PTHR21666">
    <property type="entry name" value="PEPTIDASE-RELATED"/>
    <property type="match status" value="1"/>
</dbReference>
<dbReference type="GO" id="GO:0004222">
    <property type="term" value="F:metalloendopeptidase activity"/>
    <property type="evidence" value="ECO:0007669"/>
    <property type="project" value="TreeGrafter"/>
</dbReference>
<reference evidence="5" key="1">
    <citation type="submission" date="2013-09" db="EMBL/GenBank/DDBJ databases">
        <title>The Genome Sequence of Anopheles culicifacies species A.</title>
        <authorList>
            <consortium name="The Broad Institute Genomics Platform"/>
            <person name="Neafsey D.E."/>
            <person name="Besansky N."/>
            <person name="Howell P."/>
            <person name="Walton C."/>
            <person name="Young S.K."/>
            <person name="Zeng Q."/>
            <person name="Gargeya S."/>
            <person name="Fitzgerald M."/>
            <person name="Haas B."/>
            <person name="Abouelleil A."/>
            <person name="Allen A.W."/>
            <person name="Alvarado L."/>
            <person name="Arachchi H.M."/>
            <person name="Berlin A.M."/>
            <person name="Chapman S.B."/>
            <person name="Gainer-Dewar J."/>
            <person name="Goldberg J."/>
            <person name="Griggs A."/>
            <person name="Gujja S."/>
            <person name="Hansen M."/>
            <person name="Howarth C."/>
            <person name="Imamovic A."/>
            <person name="Ireland A."/>
            <person name="Larimer J."/>
            <person name="McCowan C."/>
            <person name="Murphy C."/>
            <person name="Pearson M."/>
            <person name="Poon T.W."/>
            <person name="Priest M."/>
            <person name="Roberts A."/>
            <person name="Saif S."/>
            <person name="Shea T."/>
            <person name="Sisk P."/>
            <person name="Sykes S."/>
            <person name="Wortman J."/>
            <person name="Nusbaum C."/>
            <person name="Birren B."/>
        </authorList>
    </citation>
    <scope>NUCLEOTIDE SEQUENCE [LARGE SCALE GENOMIC DNA]</scope>
    <source>
        <strain evidence="5">A-37</strain>
    </source>
</reference>
<reference evidence="4" key="2">
    <citation type="submission" date="2020-05" db="UniProtKB">
        <authorList>
            <consortium name="EnsemblMetazoa"/>
        </authorList>
    </citation>
    <scope>IDENTIFICATION</scope>
    <source>
        <strain evidence="4">A-37</strain>
    </source>
</reference>
<dbReference type="EnsemblMetazoa" id="ACUA018155-RA">
    <property type="protein sequence ID" value="ACUA018155-PA"/>
    <property type="gene ID" value="ACUA018155"/>
</dbReference>
<name>A0A182MH49_9DIPT</name>
<keyword evidence="5" id="KW-1185">Reference proteome</keyword>
<dbReference type="EMBL" id="AXCM01021034">
    <property type="status" value="NOT_ANNOTATED_CDS"/>
    <property type="molecule type" value="Genomic_DNA"/>
</dbReference>
<dbReference type="VEuPathDB" id="VectorBase:ACUA018155"/>
<evidence type="ECO:0000259" key="3">
    <source>
        <dbReference type="Pfam" id="PF01551"/>
    </source>
</evidence>
<dbReference type="STRING" id="139723.A0A182MH49"/>
<feature type="coiled-coil region" evidence="1">
    <location>
        <begin position="227"/>
        <end position="284"/>
    </location>
</feature>
<organism evidence="4 5">
    <name type="scientific">Anopheles culicifacies</name>
    <dbReference type="NCBI Taxonomy" id="139723"/>
    <lineage>
        <taxon>Eukaryota</taxon>
        <taxon>Metazoa</taxon>
        <taxon>Ecdysozoa</taxon>
        <taxon>Arthropoda</taxon>
        <taxon>Hexapoda</taxon>
        <taxon>Insecta</taxon>
        <taxon>Pterygota</taxon>
        <taxon>Neoptera</taxon>
        <taxon>Endopterygota</taxon>
        <taxon>Diptera</taxon>
        <taxon>Nematocera</taxon>
        <taxon>Culicoidea</taxon>
        <taxon>Culicidae</taxon>
        <taxon>Anophelinae</taxon>
        <taxon>Anopheles</taxon>
        <taxon>culicifacies species complex</taxon>
    </lineage>
</organism>
<keyword evidence="1" id="KW-0175">Coiled coil</keyword>
<evidence type="ECO:0000256" key="2">
    <source>
        <dbReference type="SAM" id="MobiDB-lite"/>
    </source>
</evidence>
<dbReference type="InterPro" id="IPR050570">
    <property type="entry name" value="Cell_wall_metabolism_enzyme"/>
</dbReference>
<dbReference type="InterPro" id="IPR011055">
    <property type="entry name" value="Dup_hybrid_motif"/>
</dbReference>
<dbReference type="SUPFAM" id="SSF51261">
    <property type="entry name" value="Duplicated hybrid motif"/>
    <property type="match status" value="1"/>
</dbReference>
<dbReference type="AlphaFoldDB" id="A0A182MH49"/>
<dbReference type="Gene3D" id="2.70.70.10">
    <property type="entry name" value="Glucose Permease (Domain IIA)"/>
    <property type="match status" value="1"/>
</dbReference>
<sequence>MSKRNVDTSRIQADLNAFQKTAEYAVQLKERVLSGEMGITEFNNLVKLEAIKNGAPGFSIQDPNADNTYMTGVLSDQQKVRELQQAAEMDALGNVAASDAIIGSLTTEFALNPRALAAAKATDPRKLDKNAKAAIDLVEQFNKWRENDIPQYNRRKAALQSEMVSIDKDFRTWYINAYNRGQSGSSTPSEAKQLEQLRAGGITVEAVQRGLTPEQTAQVRSVTQDLLRSKQQEAAALDQEFSDQQQKFLGVGLSTDTKAMQDAKKQYEETRKQYTLKLQQIQATKLNSYQAQPGQSPNFRGGAPGNPQAGPLARRVYDGGTITMPFSPSVANAVPEPTSGMRFGDARPGRTHAGVDFAVPTGTPTTSMVYGRVTSINVNNPAGYGNQVEILGDDGHTYFYAHLSKVNVQPNQRVGPGQVVALTGASGGDYGPHLHMEISQGAPTNVVDPMQHLSKQFGAPARGVRTTAKGETPAAIDPRAIPLGRDTYLLNGKVIKATPTSLSATNANYSSSSPLRSSYSSSSKSSYTHDDTGASGYAIFKRDIPFRDAVARVAKNLNIPPQWLADVIAYESSGTFSTSITNPWGYTGLIQFGSAAAQDLGTTQAALARMSATQQMVYVEKYLRLQMRYAGVSQLEGPEYLVAAINQGHTVLRDVHKRGAAAVLDPSNQDGAGVTLKYYMQNLGKYSGRKYNFKGNRQDRLRASVIHERPYVACAMCSQLGQQTAFIPHESEPTA</sequence>
<dbReference type="Gene3D" id="1.10.530.10">
    <property type="match status" value="1"/>
</dbReference>
<accession>A0A182MH49</accession>